<evidence type="ECO:0000313" key="11">
    <source>
        <dbReference type="Proteomes" id="UP000694382"/>
    </source>
</evidence>
<dbReference type="InterPro" id="IPR018375">
    <property type="entry name" value="Coprogen_oxidase_CS"/>
</dbReference>
<reference evidence="10" key="3">
    <citation type="submission" date="2025-09" db="UniProtKB">
        <authorList>
            <consortium name="Ensembl"/>
        </authorList>
    </citation>
    <scope>IDENTIFICATION</scope>
</reference>
<evidence type="ECO:0000256" key="7">
    <source>
        <dbReference type="ARBA" id="ARBA00023244"/>
    </source>
</evidence>
<dbReference type="FunFam" id="3.40.1500.10:FF:000002">
    <property type="entry name" value="oxygen-dependent coproporphyrinogen-III oxidase, mitochondrial"/>
    <property type="match status" value="1"/>
</dbReference>
<dbReference type="PANTHER" id="PTHR10755">
    <property type="entry name" value="COPROPORPHYRINOGEN III OXIDASE, MITOCHONDRIAL"/>
    <property type="match status" value="1"/>
</dbReference>
<dbReference type="Proteomes" id="UP000694382">
    <property type="component" value="Chromosome 1"/>
</dbReference>
<dbReference type="AlphaFoldDB" id="A0A8C3M3Z3"/>
<evidence type="ECO:0000256" key="2">
    <source>
        <dbReference type="ARBA" id="ARBA00010644"/>
    </source>
</evidence>
<dbReference type="PANTHER" id="PTHR10755:SF0">
    <property type="entry name" value="OXYGEN-DEPENDENT COPROPORPHYRINOGEN-III OXIDASE, MITOCHONDRIAL"/>
    <property type="match status" value="1"/>
</dbReference>
<name>A0A8C3M3Z3_GEOPR</name>
<dbReference type="Ensembl" id="ENSCPVT00000000772.2">
    <property type="protein sequence ID" value="ENSCPVP00000000742.2"/>
    <property type="gene ID" value="ENSCPVG00000000576.2"/>
</dbReference>
<evidence type="ECO:0000256" key="1">
    <source>
        <dbReference type="ARBA" id="ARBA00005168"/>
    </source>
</evidence>
<keyword evidence="5" id="KW-0560">Oxidoreductase</keyword>
<organism evidence="10 11">
    <name type="scientific">Geospiza parvula</name>
    <name type="common">Small tree-finch</name>
    <name type="synonym">Camarhynchus parvulus</name>
    <dbReference type="NCBI Taxonomy" id="87175"/>
    <lineage>
        <taxon>Eukaryota</taxon>
        <taxon>Metazoa</taxon>
        <taxon>Chordata</taxon>
        <taxon>Craniata</taxon>
        <taxon>Vertebrata</taxon>
        <taxon>Euteleostomi</taxon>
        <taxon>Archelosauria</taxon>
        <taxon>Archosauria</taxon>
        <taxon>Dinosauria</taxon>
        <taxon>Saurischia</taxon>
        <taxon>Theropoda</taxon>
        <taxon>Coelurosauria</taxon>
        <taxon>Aves</taxon>
        <taxon>Neognathae</taxon>
        <taxon>Neoaves</taxon>
        <taxon>Telluraves</taxon>
        <taxon>Australaves</taxon>
        <taxon>Passeriformes</taxon>
        <taxon>Thraupidae</taxon>
        <taxon>Camarhynchus</taxon>
    </lineage>
</organism>
<dbReference type="Pfam" id="PF01218">
    <property type="entry name" value="Coprogen_oxidas"/>
    <property type="match status" value="1"/>
</dbReference>
<dbReference type="UniPathway" id="UPA00251">
    <property type="reaction ID" value="UER00322"/>
</dbReference>
<dbReference type="SUPFAM" id="SSF102886">
    <property type="entry name" value="Coproporphyrinogen III oxidase"/>
    <property type="match status" value="1"/>
</dbReference>
<dbReference type="GO" id="GO:0004109">
    <property type="term" value="F:coproporphyrinogen oxidase activity"/>
    <property type="evidence" value="ECO:0007669"/>
    <property type="project" value="UniProtKB-EC"/>
</dbReference>
<accession>A0A8C3M3Z3</accession>
<comment type="similarity">
    <text evidence="2">Belongs to the aerobic coproporphyrinogen-III oxidase family.</text>
</comment>
<evidence type="ECO:0000256" key="5">
    <source>
        <dbReference type="ARBA" id="ARBA00023002"/>
    </source>
</evidence>
<keyword evidence="7" id="KW-0627">Porphyrin biosynthesis</keyword>
<keyword evidence="6" id="KW-0350">Heme biosynthesis</keyword>
<comment type="subunit">
    <text evidence="3">Homodimer.</text>
</comment>
<evidence type="ECO:0000313" key="10">
    <source>
        <dbReference type="Ensembl" id="ENSCPVP00000000742.2"/>
    </source>
</evidence>
<dbReference type="InterPro" id="IPR001260">
    <property type="entry name" value="Coprogen_oxidase_aer"/>
</dbReference>
<dbReference type="PRINTS" id="PR00073">
    <property type="entry name" value="COPRGNOXDASE"/>
</dbReference>
<comment type="catalytic activity">
    <reaction evidence="8">
        <text>coproporphyrinogen III + O2 + 2 H(+) = protoporphyrinogen IX + 2 CO2 + 2 H2O</text>
        <dbReference type="Rhea" id="RHEA:18257"/>
        <dbReference type="ChEBI" id="CHEBI:15377"/>
        <dbReference type="ChEBI" id="CHEBI:15378"/>
        <dbReference type="ChEBI" id="CHEBI:15379"/>
        <dbReference type="ChEBI" id="CHEBI:16526"/>
        <dbReference type="ChEBI" id="CHEBI:57307"/>
        <dbReference type="ChEBI" id="CHEBI:57309"/>
        <dbReference type="EC" id="1.3.3.3"/>
    </reaction>
    <physiologicalReaction direction="left-to-right" evidence="8">
        <dbReference type="Rhea" id="RHEA:18258"/>
    </physiologicalReaction>
</comment>
<comment type="pathway">
    <text evidence="1">Porphyrin-containing compound metabolism; protoporphyrin-IX biosynthesis; protoporphyrinogen-IX from coproporphyrinogen-III (O2 route): step 1/1.</text>
</comment>
<reference evidence="10" key="1">
    <citation type="submission" date="2020-02" db="EMBL/GenBank/DDBJ databases">
        <authorList>
            <person name="Enbody D E."/>
            <person name="Pettersson E M."/>
        </authorList>
    </citation>
    <scope>NUCLEOTIDE SEQUENCE [LARGE SCALE GENOMIC DNA]</scope>
</reference>
<dbReference type="InterPro" id="IPR036406">
    <property type="entry name" value="Coprogen_oxidase_aer_sf"/>
</dbReference>
<evidence type="ECO:0000256" key="3">
    <source>
        <dbReference type="ARBA" id="ARBA00011738"/>
    </source>
</evidence>
<accession>A0A8U8B5K0</accession>
<evidence type="ECO:0000256" key="4">
    <source>
        <dbReference type="ARBA" id="ARBA00012869"/>
    </source>
</evidence>
<reference evidence="10" key="2">
    <citation type="submission" date="2025-08" db="UniProtKB">
        <authorList>
            <consortium name="Ensembl"/>
        </authorList>
    </citation>
    <scope>IDENTIFICATION</scope>
</reference>
<dbReference type="PROSITE" id="PS01021">
    <property type="entry name" value="COPROGEN_OXIDASE"/>
    <property type="match status" value="1"/>
</dbReference>
<dbReference type="NCBIfam" id="NF003727">
    <property type="entry name" value="PRK05330.1"/>
    <property type="match status" value="1"/>
</dbReference>
<sequence length="438" mass="49270">MISEGLYLILSVSRHKFILHFAPPRPAGTAAPVPVMAAAARLFRGAARGPPALAFTRALGSAPPGPVVRGTRRAVLTAAGTLGGLGLALGLWRRQAALAAAREDEEEKELRQRFMAPPVSGLRELRRRRRELRSRMELLIMETQAEMCRALADLDPGASFAVDSWERKEGGGGISCVLQDGEVFEKAGVNVSVVSGFLSEEAARQMRSRGKSLKAKDGKLPFCAMGVSSVIHPKNPHVPTMHFNYRYFEIEEADGTKQWWFGGGTDLTPTYLNEEDAIHFHKTLKEACDKHDLKLYPKYKKWCDDYFYIKHRGERRGIGGIFFDDVDSPSKEEVFQFVKSCAKAVVPCYIPIVKKHCHDSFTPEEKLWQQLRRGRYVEFNLVYDRGTKFGLLTPGSRIESILMSLPLTARWEYMHNPPESSKEAEILEVLRNPKDWVH</sequence>
<proteinExistence type="inferred from homology"/>
<dbReference type="EC" id="1.3.3.3" evidence="4"/>
<dbReference type="GO" id="GO:0006782">
    <property type="term" value="P:protoporphyrinogen IX biosynthetic process"/>
    <property type="evidence" value="ECO:0007669"/>
    <property type="project" value="UniProtKB-UniPathway"/>
</dbReference>
<evidence type="ECO:0000256" key="6">
    <source>
        <dbReference type="ARBA" id="ARBA00023133"/>
    </source>
</evidence>
<dbReference type="GO" id="GO:0005737">
    <property type="term" value="C:cytoplasm"/>
    <property type="evidence" value="ECO:0007669"/>
    <property type="project" value="TreeGrafter"/>
</dbReference>
<evidence type="ECO:0000256" key="8">
    <source>
        <dbReference type="ARBA" id="ARBA00050340"/>
    </source>
</evidence>
<evidence type="ECO:0000256" key="9">
    <source>
        <dbReference type="ARBA" id="ARBA00068761"/>
    </source>
</evidence>
<dbReference type="Gene3D" id="3.40.1500.10">
    <property type="entry name" value="Coproporphyrinogen III oxidase, aerobic"/>
    <property type="match status" value="1"/>
</dbReference>
<keyword evidence="11" id="KW-1185">Reference proteome</keyword>
<protein>
    <recommendedName>
        <fullName evidence="9">Oxygen-dependent coproporphyrinogen-III oxidase, mitochondrial</fullName>
        <ecNumber evidence="4">1.3.3.3</ecNumber>
    </recommendedName>
</protein>